<evidence type="ECO:0000259" key="5">
    <source>
        <dbReference type="PROSITE" id="PS50943"/>
    </source>
</evidence>
<comment type="caution">
    <text evidence="6">The sequence shown here is derived from an EMBL/GenBank/DDBJ whole genome shotgun (WGS) entry which is preliminary data.</text>
</comment>
<dbReference type="InterPro" id="IPR001387">
    <property type="entry name" value="Cro/C1-type_HTH"/>
</dbReference>
<keyword evidence="2" id="KW-0731">Sigma factor</keyword>
<evidence type="ECO:0000256" key="4">
    <source>
        <dbReference type="ARBA" id="ARBA00023163"/>
    </source>
</evidence>
<dbReference type="InterPro" id="IPR014284">
    <property type="entry name" value="RNA_pol_sigma-70_dom"/>
</dbReference>
<gene>
    <name evidence="6" type="ORF">NSA58_04135</name>
</gene>
<reference evidence="6" key="1">
    <citation type="submission" date="2022-07" db="EMBL/GenBank/DDBJ databases">
        <title>Enhanced cultured diversity of the mouse gut microbiota enables custom-made synthetic communities.</title>
        <authorList>
            <person name="Afrizal A."/>
        </authorList>
    </citation>
    <scope>NUCLEOTIDE SEQUENCE</scope>
    <source>
        <strain evidence="6">DSM 29186</strain>
    </source>
</reference>
<dbReference type="InterPro" id="IPR007627">
    <property type="entry name" value="RNA_pol_sigma70_r2"/>
</dbReference>
<protein>
    <submittedName>
        <fullName evidence="6">SigB/SigF/SigG family RNA polymerase sigma factor</fullName>
    </submittedName>
</protein>
<dbReference type="CDD" id="cd06171">
    <property type="entry name" value="Sigma70_r4"/>
    <property type="match status" value="1"/>
</dbReference>
<dbReference type="Gene3D" id="1.20.140.160">
    <property type="match status" value="1"/>
</dbReference>
<proteinExistence type="predicted"/>
<dbReference type="Gene3D" id="1.20.120.1810">
    <property type="match status" value="1"/>
</dbReference>
<evidence type="ECO:0000313" key="7">
    <source>
        <dbReference type="Proteomes" id="UP001140817"/>
    </source>
</evidence>
<dbReference type="Pfam" id="PF04539">
    <property type="entry name" value="Sigma70_r3"/>
    <property type="match status" value="1"/>
</dbReference>
<dbReference type="InterPro" id="IPR007630">
    <property type="entry name" value="RNA_pol_sigma70_r4"/>
</dbReference>
<evidence type="ECO:0000313" key="6">
    <source>
        <dbReference type="EMBL" id="MCR1821968.1"/>
    </source>
</evidence>
<feature type="domain" description="HTH cro/C1-type" evidence="5">
    <location>
        <begin position="222"/>
        <end position="242"/>
    </location>
</feature>
<sequence length="256" mass="30105">MKKVANATDYLNMETKELFKIYSKEKNREVRDILIERHLYLVNILSKKYINKGVEFDDIYQVASLALIYAIDRYDIEKGFEFSSFATPTIVGEIKKYFRDKVWTLRVPRRVQELSKKVSEAKVVLEQQNKKHPNVKEIAEYLGCTEEEVLESLEASYGYQPVSLDATTNSDSEENISLMDKIADKEESFNDIEYKDFLEKFIATLNELEVRIFKGRFYLEKTQSALAKELNISQMTISRLERKIIEKLKKEYEKNI</sequence>
<dbReference type="EMBL" id="JANKBY010000029">
    <property type="protein sequence ID" value="MCR1821968.1"/>
    <property type="molecule type" value="Genomic_DNA"/>
</dbReference>
<keyword evidence="1" id="KW-0805">Transcription regulation</keyword>
<dbReference type="NCBIfam" id="TIGR02937">
    <property type="entry name" value="sigma70-ECF"/>
    <property type="match status" value="1"/>
</dbReference>
<evidence type="ECO:0000256" key="3">
    <source>
        <dbReference type="ARBA" id="ARBA00023125"/>
    </source>
</evidence>
<dbReference type="Pfam" id="PF04545">
    <property type="entry name" value="Sigma70_r4"/>
    <property type="match status" value="1"/>
</dbReference>
<accession>A0A9X2S0G1</accession>
<name>A0A9X2S0G1_9FIRM</name>
<evidence type="ECO:0000256" key="1">
    <source>
        <dbReference type="ARBA" id="ARBA00023015"/>
    </source>
</evidence>
<evidence type="ECO:0000256" key="2">
    <source>
        <dbReference type="ARBA" id="ARBA00023082"/>
    </source>
</evidence>
<dbReference type="AlphaFoldDB" id="A0A9X2S0G1"/>
<dbReference type="InterPro" id="IPR013324">
    <property type="entry name" value="RNA_pol_sigma_r3/r4-like"/>
</dbReference>
<dbReference type="NCBIfam" id="TIGR02980">
    <property type="entry name" value="SigBFG"/>
    <property type="match status" value="1"/>
</dbReference>
<keyword evidence="7" id="KW-1185">Reference proteome</keyword>
<dbReference type="Proteomes" id="UP001140817">
    <property type="component" value="Unassembled WGS sequence"/>
</dbReference>
<keyword evidence="4" id="KW-0804">Transcription</keyword>
<dbReference type="SUPFAM" id="SSF88946">
    <property type="entry name" value="Sigma2 domain of RNA polymerase sigma factors"/>
    <property type="match status" value="1"/>
</dbReference>
<dbReference type="PANTHER" id="PTHR30385">
    <property type="entry name" value="SIGMA FACTOR F FLAGELLAR"/>
    <property type="match status" value="1"/>
</dbReference>
<dbReference type="InterPro" id="IPR007624">
    <property type="entry name" value="RNA_pol_sigma70_r3"/>
</dbReference>
<dbReference type="Pfam" id="PF04542">
    <property type="entry name" value="Sigma70_r2"/>
    <property type="match status" value="1"/>
</dbReference>
<dbReference type="GO" id="GO:0016987">
    <property type="term" value="F:sigma factor activity"/>
    <property type="evidence" value="ECO:0007669"/>
    <property type="project" value="UniProtKB-KW"/>
</dbReference>
<dbReference type="PANTHER" id="PTHR30385:SF4">
    <property type="entry name" value="RNA POLYMERASE SIGMA-E FACTOR"/>
    <property type="match status" value="1"/>
</dbReference>
<organism evidence="6 7">
    <name type="scientific">Terrisporobacter muris</name>
    <dbReference type="NCBI Taxonomy" id="2963284"/>
    <lineage>
        <taxon>Bacteria</taxon>
        <taxon>Bacillati</taxon>
        <taxon>Bacillota</taxon>
        <taxon>Clostridia</taxon>
        <taxon>Peptostreptococcales</taxon>
        <taxon>Peptostreptococcaceae</taxon>
        <taxon>Terrisporobacter</taxon>
    </lineage>
</organism>
<dbReference type="RefSeq" id="WP_052233007.1">
    <property type="nucleotide sequence ID" value="NZ_JANKBY010000029.1"/>
</dbReference>
<dbReference type="PROSITE" id="PS50943">
    <property type="entry name" value="HTH_CROC1"/>
    <property type="match status" value="1"/>
</dbReference>
<dbReference type="InterPro" id="IPR014322">
    <property type="entry name" value="RNA_pol_sigma-B/F/G"/>
</dbReference>
<dbReference type="GO" id="GO:0003677">
    <property type="term" value="F:DNA binding"/>
    <property type="evidence" value="ECO:0007669"/>
    <property type="project" value="UniProtKB-KW"/>
</dbReference>
<dbReference type="SUPFAM" id="SSF88659">
    <property type="entry name" value="Sigma3 and sigma4 domains of RNA polymerase sigma factors"/>
    <property type="match status" value="2"/>
</dbReference>
<dbReference type="GO" id="GO:0006352">
    <property type="term" value="P:DNA-templated transcription initiation"/>
    <property type="evidence" value="ECO:0007669"/>
    <property type="project" value="InterPro"/>
</dbReference>
<keyword evidence="3" id="KW-0238">DNA-binding</keyword>
<dbReference type="InterPro" id="IPR013325">
    <property type="entry name" value="RNA_pol_sigma_r2"/>
</dbReference>